<dbReference type="OrthoDB" id="3164835at2759"/>
<name>A0A0C2Z313_9AGAM</name>
<dbReference type="CDD" id="cd18186">
    <property type="entry name" value="BTB_POZ_ZBTB_KLHL-like"/>
    <property type="match status" value="1"/>
</dbReference>
<dbReference type="Gene3D" id="3.30.710.10">
    <property type="entry name" value="Potassium Channel Kv1.1, Chain A"/>
    <property type="match status" value="1"/>
</dbReference>
<dbReference type="SUPFAM" id="SSF54695">
    <property type="entry name" value="POZ domain"/>
    <property type="match status" value="1"/>
</dbReference>
<proteinExistence type="predicted"/>
<dbReference type="STRING" id="1036808.A0A0C2Z313"/>
<protein>
    <recommendedName>
        <fullName evidence="1">BTB domain-containing protein</fullName>
    </recommendedName>
</protein>
<reference evidence="2 3" key="1">
    <citation type="submission" date="2014-04" db="EMBL/GenBank/DDBJ databases">
        <authorList>
            <consortium name="DOE Joint Genome Institute"/>
            <person name="Kuo A."/>
            <person name="Kohler A."/>
            <person name="Nagy L.G."/>
            <person name="Floudas D."/>
            <person name="Copeland A."/>
            <person name="Barry K.W."/>
            <person name="Cichocki N."/>
            <person name="Veneault-Fourrey C."/>
            <person name="LaButti K."/>
            <person name="Lindquist E.A."/>
            <person name="Lipzen A."/>
            <person name="Lundell T."/>
            <person name="Morin E."/>
            <person name="Murat C."/>
            <person name="Sun H."/>
            <person name="Tunlid A."/>
            <person name="Henrissat B."/>
            <person name="Grigoriev I.V."/>
            <person name="Hibbett D.S."/>
            <person name="Martin F."/>
            <person name="Nordberg H.P."/>
            <person name="Cantor M.N."/>
            <person name="Hua S.X."/>
        </authorList>
    </citation>
    <scope>NUCLEOTIDE SEQUENCE [LARGE SCALE GENOMIC DNA]</scope>
    <source>
        <strain evidence="2 3">Foug A</strain>
    </source>
</reference>
<sequence>MSDSPATLSYAASPFDHPQADVILRSSDNIDFRVFKLFLSLASPVFETMFGLPQPAEGANLDEETRDGLPVVSVSEDSKTLDALLRFCYPSTLAEDPSLDGFMFATEILEAAKKYSLDAIERIVCKALFNPKILEVDSLPCFVVARRADLHEQCALAAKYSLREPLIPARFEGIQFISSTDLLALLTYHKNCANAVLALQSNLVWIHNHYQQSSGIGWMFGCESCGSYSRSGKYRLWGDEVAPWWADFMDETFAGIGDRPCAQTVEKGAEEAIRKYRAQEFVTLFTNKMEEVTAEIQLELGF</sequence>
<dbReference type="EMBL" id="KN822119">
    <property type="protein sequence ID" value="KIM56303.1"/>
    <property type="molecule type" value="Genomic_DNA"/>
</dbReference>
<dbReference type="Proteomes" id="UP000053989">
    <property type="component" value="Unassembled WGS sequence"/>
</dbReference>
<dbReference type="Pfam" id="PF00651">
    <property type="entry name" value="BTB"/>
    <property type="match status" value="1"/>
</dbReference>
<organism evidence="2 3">
    <name type="scientific">Scleroderma citrinum Foug A</name>
    <dbReference type="NCBI Taxonomy" id="1036808"/>
    <lineage>
        <taxon>Eukaryota</taxon>
        <taxon>Fungi</taxon>
        <taxon>Dikarya</taxon>
        <taxon>Basidiomycota</taxon>
        <taxon>Agaricomycotina</taxon>
        <taxon>Agaricomycetes</taxon>
        <taxon>Agaricomycetidae</taxon>
        <taxon>Boletales</taxon>
        <taxon>Sclerodermatineae</taxon>
        <taxon>Sclerodermataceae</taxon>
        <taxon>Scleroderma</taxon>
    </lineage>
</organism>
<evidence type="ECO:0000259" key="1">
    <source>
        <dbReference type="PROSITE" id="PS50097"/>
    </source>
</evidence>
<dbReference type="SMART" id="SM00225">
    <property type="entry name" value="BTB"/>
    <property type="match status" value="1"/>
</dbReference>
<gene>
    <name evidence="2" type="ORF">SCLCIDRAFT_247862</name>
</gene>
<dbReference type="HOGENOM" id="CLU_052397_0_0_1"/>
<evidence type="ECO:0000313" key="3">
    <source>
        <dbReference type="Proteomes" id="UP000053989"/>
    </source>
</evidence>
<accession>A0A0C2Z313</accession>
<dbReference type="InterPro" id="IPR011333">
    <property type="entry name" value="SKP1/BTB/POZ_sf"/>
</dbReference>
<dbReference type="PROSITE" id="PS50097">
    <property type="entry name" value="BTB"/>
    <property type="match status" value="1"/>
</dbReference>
<evidence type="ECO:0000313" key="2">
    <source>
        <dbReference type="EMBL" id="KIM56303.1"/>
    </source>
</evidence>
<dbReference type="AlphaFoldDB" id="A0A0C2Z313"/>
<keyword evidence="3" id="KW-1185">Reference proteome</keyword>
<feature type="domain" description="BTB" evidence="1">
    <location>
        <begin position="20"/>
        <end position="97"/>
    </location>
</feature>
<dbReference type="InterPro" id="IPR000210">
    <property type="entry name" value="BTB/POZ_dom"/>
</dbReference>
<reference evidence="3" key="2">
    <citation type="submission" date="2015-01" db="EMBL/GenBank/DDBJ databases">
        <title>Evolutionary Origins and Diversification of the Mycorrhizal Mutualists.</title>
        <authorList>
            <consortium name="DOE Joint Genome Institute"/>
            <consortium name="Mycorrhizal Genomics Consortium"/>
            <person name="Kohler A."/>
            <person name="Kuo A."/>
            <person name="Nagy L.G."/>
            <person name="Floudas D."/>
            <person name="Copeland A."/>
            <person name="Barry K.W."/>
            <person name="Cichocki N."/>
            <person name="Veneault-Fourrey C."/>
            <person name="LaButti K."/>
            <person name="Lindquist E.A."/>
            <person name="Lipzen A."/>
            <person name="Lundell T."/>
            <person name="Morin E."/>
            <person name="Murat C."/>
            <person name="Riley R."/>
            <person name="Ohm R."/>
            <person name="Sun H."/>
            <person name="Tunlid A."/>
            <person name="Henrissat B."/>
            <person name="Grigoriev I.V."/>
            <person name="Hibbett D.S."/>
            <person name="Martin F."/>
        </authorList>
    </citation>
    <scope>NUCLEOTIDE SEQUENCE [LARGE SCALE GENOMIC DNA]</scope>
    <source>
        <strain evidence="3">Foug A</strain>
    </source>
</reference>
<dbReference type="InParanoid" id="A0A0C2Z313"/>